<evidence type="ECO:0000313" key="2">
    <source>
        <dbReference type="EMBL" id="AXI61032.1"/>
    </source>
</evidence>
<feature type="transmembrane region" description="Helical" evidence="1">
    <location>
        <begin position="98"/>
        <end position="123"/>
    </location>
</feature>
<dbReference type="KEGG" id="pke:DLD99_11295"/>
<keyword evidence="1" id="KW-0472">Membrane</keyword>
<keyword evidence="1" id="KW-1133">Transmembrane helix</keyword>
<keyword evidence="3" id="KW-1185">Reference proteome</keyword>
<dbReference type="Proteomes" id="UP000253720">
    <property type="component" value="Chromosome"/>
</dbReference>
<protein>
    <submittedName>
        <fullName evidence="2">Uncharacterized protein</fullName>
    </submittedName>
</protein>
<gene>
    <name evidence="2" type="ORF">DLD99_11295</name>
</gene>
<dbReference type="EMBL" id="CP029608">
    <property type="protein sequence ID" value="AXI61032.1"/>
    <property type="molecule type" value="Genomic_DNA"/>
</dbReference>
<dbReference type="AlphaFoldDB" id="A0A345RP16"/>
<name>A0A345RP16_9PSED</name>
<evidence type="ECO:0000256" key="1">
    <source>
        <dbReference type="SAM" id="Phobius"/>
    </source>
</evidence>
<keyword evidence="1" id="KW-0812">Transmembrane</keyword>
<dbReference type="Pfam" id="PF18742">
    <property type="entry name" value="DpnII-MboI"/>
    <property type="match status" value="1"/>
</dbReference>
<evidence type="ECO:0000313" key="3">
    <source>
        <dbReference type="Proteomes" id="UP000253720"/>
    </source>
</evidence>
<organism evidence="2 3">
    <name type="scientific">Pseudomonas kribbensis</name>
    <dbReference type="NCBI Taxonomy" id="1628086"/>
    <lineage>
        <taxon>Bacteria</taxon>
        <taxon>Pseudomonadati</taxon>
        <taxon>Pseudomonadota</taxon>
        <taxon>Gammaproteobacteria</taxon>
        <taxon>Pseudomonadales</taxon>
        <taxon>Pseudomonadaceae</taxon>
        <taxon>Pseudomonas</taxon>
    </lineage>
</organism>
<reference evidence="2 3" key="1">
    <citation type="submission" date="2018-05" db="EMBL/GenBank/DDBJ databases">
        <title>Complete genome sequence of Pseudomonas kribbensis 46-2(T).</title>
        <authorList>
            <person name="Jeong H."/>
            <person name="Lee S.-G."/>
            <person name="Rha E."/>
            <person name="Kim H."/>
        </authorList>
    </citation>
    <scope>NUCLEOTIDE SEQUENCE [LARGE SCALE GENOMIC DNA]</scope>
    <source>
        <strain evidence="2 3">46-2</strain>
    </source>
</reference>
<accession>A0A345RP16</accession>
<proteinExistence type="predicted"/>
<sequence length="307" mass="35000">MAYSLWIYPVFEEVDITNSAVVGVVTSKEYQSITNGQFEKLASYNEGFLSENDFVKYDLHGVQGFKGVVVKFDLNLVPVSGERSGGGHKYKYESVYRLSLNFVHLVVFLIIEACILLFGWYFLLWKPPAAQIEFEEDVLRNFFAFETGENASSNLSVEERVELLLRKFHRFAKDLSVRKRNRPALLVEDEYDVQYLVFALLRMYFSNVKSEDIAPNVLGGGSRVDFSIPDEELVVEVKMARASMSDRSLGDELILDIARYQSHTACKTIIFFVYDPDGHIRNPAALKKEFCAASDKLKVIVVFAPDY</sequence>